<comment type="similarity">
    <text evidence="1 3">Belongs to the bacterial flagellin family.</text>
</comment>
<gene>
    <name evidence="6" type="ORF">AX018_104246</name>
</gene>
<dbReference type="RefSeq" id="WP_111880074.1">
    <property type="nucleotide sequence ID" value="NZ_CBCSGC010000205.1"/>
</dbReference>
<dbReference type="OrthoDB" id="9796789at2"/>
<organism evidence="6 7">
    <name type="scientific">Paracidovorax anthurii</name>
    <dbReference type="NCBI Taxonomy" id="78229"/>
    <lineage>
        <taxon>Bacteria</taxon>
        <taxon>Pseudomonadati</taxon>
        <taxon>Pseudomonadota</taxon>
        <taxon>Betaproteobacteria</taxon>
        <taxon>Burkholderiales</taxon>
        <taxon>Comamonadaceae</taxon>
        <taxon>Paracidovorax</taxon>
    </lineage>
</organism>
<evidence type="ECO:0000313" key="6">
    <source>
        <dbReference type="EMBL" id="RAR76863.1"/>
    </source>
</evidence>
<reference evidence="6 7" key="1">
    <citation type="submission" date="2018-06" db="EMBL/GenBank/DDBJ databases">
        <title>Genomic Encyclopedia of Archaeal and Bacterial Type Strains, Phase II (KMG-II): from individual species to whole genera.</title>
        <authorList>
            <person name="Goeker M."/>
        </authorList>
    </citation>
    <scope>NUCLEOTIDE SEQUENCE [LARGE SCALE GENOMIC DNA]</scope>
    <source>
        <strain evidence="6 7">CFPB 3232</strain>
    </source>
</reference>
<dbReference type="InterPro" id="IPR001029">
    <property type="entry name" value="Flagellin_N"/>
</dbReference>
<dbReference type="GO" id="GO:0005576">
    <property type="term" value="C:extracellular region"/>
    <property type="evidence" value="ECO:0007669"/>
    <property type="project" value="UniProtKB-SubCell"/>
</dbReference>
<feature type="domain" description="Flagellin N-terminal" evidence="4">
    <location>
        <begin position="6"/>
        <end position="139"/>
    </location>
</feature>
<protein>
    <recommendedName>
        <fullName evidence="3">Flagellin</fullName>
    </recommendedName>
</protein>
<dbReference type="Gene3D" id="1.20.1330.10">
    <property type="entry name" value="f41 fragment of flagellin, N-terminal domain"/>
    <property type="match status" value="1"/>
</dbReference>
<proteinExistence type="inferred from homology"/>
<feature type="domain" description="Flagellin C-terminal" evidence="5">
    <location>
        <begin position="208"/>
        <end position="293"/>
    </location>
</feature>
<evidence type="ECO:0000259" key="5">
    <source>
        <dbReference type="Pfam" id="PF00700"/>
    </source>
</evidence>
<dbReference type="PRINTS" id="PR00207">
    <property type="entry name" value="FLAGELLIN"/>
</dbReference>
<evidence type="ECO:0000313" key="7">
    <source>
        <dbReference type="Proteomes" id="UP000248856"/>
    </source>
</evidence>
<dbReference type="PANTHER" id="PTHR42792:SF2">
    <property type="entry name" value="FLAGELLIN"/>
    <property type="match status" value="1"/>
</dbReference>
<dbReference type="Pfam" id="PF00700">
    <property type="entry name" value="Flagellin_C"/>
    <property type="match status" value="1"/>
</dbReference>
<keyword evidence="2 3" id="KW-0975">Bacterial flagellum</keyword>
<dbReference type="GO" id="GO:0005198">
    <property type="term" value="F:structural molecule activity"/>
    <property type="evidence" value="ECO:0007669"/>
    <property type="project" value="UniProtKB-UniRule"/>
</dbReference>
<accession>A0A328YUP7</accession>
<name>A0A328YUP7_9BURK</name>
<dbReference type="AlphaFoldDB" id="A0A328YUP7"/>
<evidence type="ECO:0000259" key="4">
    <source>
        <dbReference type="Pfam" id="PF00669"/>
    </source>
</evidence>
<dbReference type="Pfam" id="PF00669">
    <property type="entry name" value="Flagellin_N"/>
    <property type="match status" value="1"/>
</dbReference>
<keyword evidence="7" id="KW-1185">Reference proteome</keyword>
<evidence type="ECO:0000256" key="3">
    <source>
        <dbReference type="RuleBase" id="RU362073"/>
    </source>
</evidence>
<dbReference type="PANTHER" id="PTHR42792">
    <property type="entry name" value="FLAGELLIN"/>
    <property type="match status" value="1"/>
</dbReference>
<sequence>MLSLHTNTASLSTQNAIGQTQKSLNTSLTRLGTGYKINSAQDGAADLQIASRLLAQTRGQTVAQKNTQNGISMLQVADGGLDEVNNILLRMKDLATEAFTASTSSDDKTALQSEYDALGKELANIVKNTSFGGKQLLSNGSSVDGTGGVLSSSTLTFQIGASSSETMSVDTQTSLTSLTSALASVSDMFATTPTGSGVELTGTSNAIIDTIKGAIDKVGTMRAELGASANRLEHIYTNLGNMSSSTEAARGRIMDVDYAQESANSTAKQLLLQAGTSSLKQANSLSQLVLSLLQ</sequence>
<keyword evidence="6" id="KW-0282">Flagellum</keyword>
<comment type="subcellular location">
    <subcellularLocation>
        <location evidence="3">Secreted</location>
    </subcellularLocation>
    <subcellularLocation>
        <location evidence="3">Bacterial flagellum</location>
    </subcellularLocation>
</comment>
<dbReference type="InterPro" id="IPR001492">
    <property type="entry name" value="Flagellin"/>
</dbReference>
<dbReference type="SUPFAM" id="SSF64518">
    <property type="entry name" value="Phase 1 flagellin"/>
    <property type="match status" value="1"/>
</dbReference>
<dbReference type="EMBL" id="QLTA01000042">
    <property type="protein sequence ID" value="RAR76863.1"/>
    <property type="molecule type" value="Genomic_DNA"/>
</dbReference>
<evidence type="ECO:0000256" key="1">
    <source>
        <dbReference type="ARBA" id="ARBA00005709"/>
    </source>
</evidence>
<keyword evidence="6" id="KW-0966">Cell projection</keyword>
<evidence type="ECO:0000256" key="2">
    <source>
        <dbReference type="ARBA" id="ARBA00023143"/>
    </source>
</evidence>
<comment type="function">
    <text evidence="3">Flagellin is the subunit protein which polymerizes to form the filaments of bacterial flagella.</text>
</comment>
<keyword evidence="6" id="KW-0969">Cilium</keyword>
<dbReference type="InterPro" id="IPR046358">
    <property type="entry name" value="Flagellin_C"/>
</dbReference>
<dbReference type="Proteomes" id="UP000248856">
    <property type="component" value="Unassembled WGS sequence"/>
</dbReference>
<dbReference type="GO" id="GO:0009288">
    <property type="term" value="C:bacterial-type flagellum"/>
    <property type="evidence" value="ECO:0007669"/>
    <property type="project" value="UniProtKB-SubCell"/>
</dbReference>
<comment type="caution">
    <text evidence="6">The sequence shown here is derived from an EMBL/GenBank/DDBJ whole genome shotgun (WGS) entry which is preliminary data.</text>
</comment>
<keyword evidence="3" id="KW-0964">Secreted</keyword>